<comment type="caution">
    <text evidence="2">The sequence shown here is derived from an EMBL/GenBank/DDBJ whole genome shotgun (WGS) entry which is preliminary data.</text>
</comment>
<accession>A0A372JMB3</accession>
<keyword evidence="3" id="KW-1185">Reference proteome</keyword>
<reference evidence="2 3" key="1">
    <citation type="submission" date="2018-08" db="EMBL/GenBank/DDBJ databases">
        <title>Actinomadura jelena sp. nov., a novel Actinomycete isolated from soil in Chad.</title>
        <authorList>
            <person name="Shi L."/>
        </authorList>
    </citation>
    <scope>NUCLEOTIDE SEQUENCE [LARGE SCALE GENOMIC DNA]</scope>
    <source>
        <strain evidence="2 3">NEAU-G17</strain>
    </source>
</reference>
<evidence type="ECO:0000259" key="1">
    <source>
        <dbReference type="Pfam" id="PF21806"/>
    </source>
</evidence>
<dbReference type="InterPro" id="IPR049244">
    <property type="entry name" value="DUF6879"/>
</dbReference>
<dbReference type="Proteomes" id="UP000261811">
    <property type="component" value="Unassembled WGS sequence"/>
</dbReference>
<sequence>MGRTFHSLADPEFNRLFTDFRYTAYRLESLQRYGVFYEQDEFAQFMDGQERGEFPGIADWIEGTVRPAVQAGKRMHRVHVVEEPLSDYVRFECAWSYEHTVAAGEDVRVIPVGRGQWPDGLPHHDYWLFDSRLLVTMHYEDDGTFALAEIVDDPEQIVLANYWRDMAVASSMSYREFASRHGGRFSPGRG</sequence>
<gene>
    <name evidence="2" type="ORF">DZF91_16850</name>
</gene>
<evidence type="ECO:0000313" key="3">
    <source>
        <dbReference type="Proteomes" id="UP000261811"/>
    </source>
</evidence>
<dbReference type="RefSeq" id="WP_117358411.1">
    <property type="nucleotide sequence ID" value="NZ_QURH01000283.1"/>
</dbReference>
<evidence type="ECO:0000313" key="2">
    <source>
        <dbReference type="EMBL" id="RFU40488.1"/>
    </source>
</evidence>
<dbReference type="OrthoDB" id="3821358at2"/>
<proteinExistence type="predicted"/>
<dbReference type="EMBL" id="QURH01000283">
    <property type="protein sequence ID" value="RFU40488.1"/>
    <property type="molecule type" value="Genomic_DNA"/>
</dbReference>
<name>A0A372JMB3_9ACTN</name>
<feature type="domain" description="DUF6879" evidence="1">
    <location>
        <begin position="12"/>
        <end position="178"/>
    </location>
</feature>
<organism evidence="2 3">
    <name type="scientific">Actinomadura logoneensis</name>
    <dbReference type="NCBI Taxonomy" id="2293572"/>
    <lineage>
        <taxon>Bacteria</taxon>
        <taxon>Bacillati</taxon>
        <taxon>Actinomycetota</taxon>
        <taxon>Actinomycetes</taxon>
        <taxon>Streptosporangiales</taxon>
        <taxon>Thermomonosporaceae</taxon>
        <taxon>Actinomadura</taxon>
    </lineage>
</organism>
<dbReference type="Pfam" id="PF21806">
    <property type="entry name" value="DUF6879"/>
    <property type="match status" value="1"/>
</dbReference>
<dbReference type="AlphaFoldDB" id="A0A372JMB3"/>
<protein>
    <recommendedName>
        <fullName evidence="1">DUF6879 domain-containing protein</fullName>
    </recommendedName>
</protein>